<feature type="chain" id="PRO_5047483365" evidence="1">
    <location>
        <begin position="17"/>
        <end position="464"/>
    </location>
</feature>
<dbReference type="Proteomes" id="UP001648503">
    <property type="component" value="Unassembled WGS sequence"/>
</dbReference>
<proteinExistence type="predicted"/>
<protein>
    <submittedName>
        <fullName evidence="2">Uncharacterized protein</fullName>
    </submittedName>
</protein>
<evidence type="ECO:0000313" key="3">
    <source>
        <dbReference type="Proteomes" id="UP001648503"/>
    </source>
</evidence>
<evidence type="ECO:0000313" key="2">
    <source>
        <dbReference type="EMBL" id="KAH6585520.1"/>
    </source>
</evidence>
<accession>A0ABQ8ERQ7</accession>
<name>A0ABQ8ERQ7_9FUNG</name>
<keyword evidence="1" id="KW-0732">Signal</keyword>
<dbReference type="EMBL" id="JAFCIX010000580">
    <property type="protein sequence ID" value="KAH6585520.1"/>
    <property type="molecule type" value="Genomic_DNA"/>
</dbReference>
<organism evidence="2 3">
    <name type="scientific">Batrachochytrium salamandrivorans</name>
    <dbReference type="NCBI Taxonomy" id="1357716"/>
    <lineage>
        <taxon>Eukaryota</taxon>
        <taxon>Fungi</taxon>
        <taxon>Fungi incertae sedis</taxon>
        <taxon>Chytridiomycota</taxon>
        <taxon>Chytridiomycota incertae sedis</taxon>
        <taxon>Chytridiomycetes</taxon>
        <taxon>Rhizophydiales</taxon>
        <taxon>Rhizophydiales incertae sedis</taxon>
        <taxon>Batrachochytrium</taxon>
    </lineage>
</organism>
<comment type="caution">
    <text evidence="2">The sequence shown here is derived from an EMBL/GenBank/DDBJ whole genome shotgun (WGS) entry which is preliminary data.</text>
</comment>
<keyword evidence="3" id="KW-1185">Reference proteome</keyword>
<sequence length="464" mass="49733">MYYTPLLLLVSTIVYALPMDSIQTPAQDSRLYIKREVSGEHSGAAVMRPYVNDNSPSQTTIVQWFDPSYGPNSNAVASMQIKASVPSVSLDNLDGLDSITCSGSFVTVSLKSVTDVLTWEYGNILLIIGSHHHCGPDHTDVTTMLLAFSWYVDSKASTVVFNTMDPEAAGVTGEYNIYVSFIDDTAASPSEPDQSEDLGYQELEKRQSDTDAATPDTAKLAGNQQFNGNLFHSSGTKTIANIPHDCKEKFPTLLRIFGSLFKKPVASFTWSARVDIQSKMDFSAGTEKVSETADPVMVGGPINPYTVPGVLDTTSKLSINACVDKELRDQAVNLPDVISSFSKLHDQVKSLESASTNGPTGLGQADTIANAHYKANAVVSLMPQLALQIQVFGTNIISTTIDLKPTAEFNYEKGGHGVTAGTAGAQGFCMNLKLSAAFQAQILQGTPGQCSVAGGFDKKTIYCS</sequence>
<evidence type="ECO:0000256" key="1">
    <source>
        <dbReference type="SAM" id="SignalP"/>
    </source>
</evidence>
<reference evidence="2 3" key="1">
    <citation type="submission" date="2021-02" db="EMBL/GenBank/DDBJ databases">
        <title>Variation within the Batrachochytrium salamandrivorans European outbreak.</title>
        <authorList>
            <person name="Kelly M."/>
            <person name="Pasmans F."/>
            <person name="Shea T.P."/>
            <person name="Munoz J.F."/>
            <person name="Carranza S."/>
            <person name="Cuomo C.A."/>
            <person name="Martel A."/>
        </authorList>
    </citation>
    <scope>NUCLEOTIDE SEQUENCE [LARGE SCALE GENOMIC DNA]</scope>
    <source>
        <strain evidence="2 3">AMFP18/2</strain>
    </source>
</reference>
<gene>
    <name evidence="2" type="ORF">BASA50_001129</name>
</gene>
<feature type="signal peptide" evidence="1">
    <location>
        <begin position="1"/>
        <end position="16"/>
    </location>
</feature>